<reference evidence="1" key="1">
    <citation type="submission" date="2017-07" db="EMBL/GenBank/DDBJ databases">
        <title>Leptospira spp. isolated from tropical soils.</title>
        <authorList>
            <person name="Thibeaux R."/>
            <person name="Iraola G."/>
            <person name="Ferres I."/>
            <person name="Bierque E."/>
            <person name="Girault D."/>
            <person name="Soupe-Gilbert M.-E."/>
            <person name="Picardeau M."/>
            <person name="Goarant C."/>
        </authorList>
    </citation>
    <scope>NUCLEOTIDE SEQUENCE [LARGE SCALE GENOMIC DNA]</scope>
    <source>
        <strain evidence="1">ATI7-C-A5</strain>
    </source>
</reference>
<dbReference type="AlphaFoldDB" id="A0A2N0BPQ4"/>
<sequence length="194" mass="22653">MFGSGFIFTGENGKRMFDFFKPKIPSVPIKDLIFLSQESKLKKCKRIFGKKPESVFVVWFDDTFRRFQEILELENESSRLVYAWELETSDLSEKDPIFGEHHPLRKTEQQIFLKLHLKEATVFSSLDEPLLRRFGGKNTSKLMRNLGVGNEAVEHPMITASIRKIQEKIEKKIVIEQRLRSSPEDWFSANLSPE</sequence>
<dbReference type="EMBL" id="NPEF01000194">
    <property type="protein sequence ID" value="PJZ91932.1"/>
    <property type="molecule type" value="Genomic_DNA"/>
</dbReference>
<accession>A0A2N0B5W1</accession>
<comment type="caution">
    <text evidence="1">The sequence shown here is derived from an EMBL/GenBank/DDBJ whole genome shotgun (WGS) entry which is preliminary data.</text>
</comment>
<organism evidence="1">
    <name type="scientific">Leptospira ellisii</name>
    <dbReference type="NCBI Taxonomy" id="2023197"/>
    <lineage>
        <taxon>Bacteria</taxon>
        <taxon>Pseudomonadati</taxon>
        <taxon>Spirochaetota</taxon>
        <taxon>Spirochaetia</taxon>
        <taxon>Leptospirales</taxon>
        <taxon>Leptospiraceae</taxon>
        <taxon>Leptospira</taxon>
    </lineage>
</organism>
<protein>
    <submittedName>
        <fullName evidence="1">Uncharacterized protein</fullName>
    </submittedName>
</protein>
<dbReference type="Gene3D" id="1.10.3060.10">
    <property type="entry name" value="Helical scaffold and wing domains of SecA"/>
    <property type="match status" value="1"/>
</dbReference>
<name>A0A2N0BPQ4_9LEPT</name>
<proteinExistence type="predicted"/>
<evidence type="ECO:0000313" key="1">
    <source>
        <dbReference type="EMBL" id="PJZ91932.1"/>
    </source>
</evidence>
<gene>
    <name evidence="1" type="ORF">CH379_15910</name>
</gene>
<accession>A0A2N0BPQ4</accession>